<proteinExistence type="predicted"/>
<dbReference type="EMBL" id="JAPFFF010000519">
    <property type="protein sequence ID" value="KAK8834093.1"/>
    <property type="molecule type" value="Genomic_DNA"/>
</dbReference>
<accession>A0ABR2GKJ7</accession>
<sequence length="1422" mass="163312">MSLALYSCKSKEAYKLRSNDIEISINEDEQINFENTNDPEKMVQFNCIYNKDEITTLLGTQGFTPEQFVELPISGGYKLYHFNDENFNTISNEGYCATYKKLFELLNTSTKNLNSLLNKLGSNIKFLQNASLTIIGSDETKDVSIYKNLISALNINNENISGVINHIYEIISSIDSFSVDEFLKTILQKDEEMTSIILNTETNNYISTQVSITKYKELVSELEKLTIVLTQILIVEPTNDLTYIEETKTKKEGPDELSNDSNQYIYTYSTKSKHVDTFTELINQLSISTSNIEKWVTKIEQIKTSGIDPNSKCSLNDLKYIDTTNSIKTIKPNTLNNLITKLSENNNNLHTWLSSKESSDSDFNEYIKNLNDMELLVCMKKGDEYVFQKLKVHKNDKSTTTPTDAIIESSIEGQFVDETNNVILDLNNLADIQELEKNNVAVNMSLIESINVVFDTYKTLGIVIKHTFQLLNSCVLSPSTHFVINTSKFLWNNYIYPSIRYGVDQYGRLKKYVINFGDDNEFIPTNVEDDSYILKYLKNKVIATEEIAINTWNDLYDFFRDATSEFYVVFGSMFLTIAILSQDCTAPNARALEEDDELDNLEEIFEPNKYSIVDVIYKLKNKLYNHIKNHPSSSGSSSSSDSNFTVKNGFSAYDIKVKDLYNTTMIINEKNYNILQINISNEFSEITEKTNIFKIILRNNILYDVDGNLMKEFFIYIKNQHIYNPVISRTETNSYNVVNQSEENKFYIAFETINPYDLYISGELSIQYLLSQDSLISNKPTIKCDIIEAENALKLYKNDNLYLYLPDIITEETLEIEAPNSNKVEKEFYKIIYKIPTDYVIPINMKFIFKEFCFGNEWDLIWNGSKWVENNCKGLIRGKVSSKLRKVNTKQNSDGAIGCFILIKDTKTHHSIIPENENGLLYSLIENSNIDTTIYYTHKDESYDGALYDVEWYFDKKLNGAKCDGYDMLNIYFTFGNLSSGKFNYLNIKKIELTITLKGSSISNTLSFESTGVRRTTKNDRAYIDLVPIIDTIEQLAYKWEYSNIKSRDIELYLRKDLVDPIEEINWDPNTNPFQYIIRNQFYEITPRPDAASTLYTDFNITSSKIITADNITTMRSDLNVVSNNYDVMNYDVSKIRKEVNTLNTQMAIQIMKTQYLEQAVNSIQVSNAIKLAFSTPMAVLGAIGLAVSAVGVDFGVHTIYNGNDVTNLNEEQLQLNYPDADTSNIQNVDAGEINQVVGSIGAEPDLLNSYWNQYRDLVMDLDMWDGNEEMCDQIFNQLNELVQTIDREFPGAELPPWVSVIVHAPDVRLLSVETNTVTDQQILNTLMKWCEKEYKRLDDPTKFKDNFYNPDKAVLSLSATIDICNRMRDSMKLPIMILAKNIEALNKVNMNEYYKKSEVDELIKTYENRISALEKKCANIE</sequence>
<comment type="caution">
    <text evidence="1">The sequence shown here is derived from an EMBL/GenBank/DDBJ whole genome shotgun (WGS) entry which is preliminary data.</text>
</comment>
<keyword evidence="3" id="KW-1185">Reference proteome</keyword>
<protein>
    <submittedName>
        <fullName evidence="1">Uncharacterized protein</fullName>
    </submittedName>
</protein>
<dbReference type="Proteomes" id="UP001470230">
    <property type="component" value="Unassembled WGS sequence"/>
</dbReference>
<gene>
    <name evidence="2" type="ORF">M9Y10_020179</name>
    <name evidence="1" type="ORF">M9Y10_036591</name>
</gene>
<dbReference type="EMBL" id="JAPFFF010000029">
    <property type="protein sequence ID" value="KAK8846173.1"/>
    <property type="molecule type" value="Genomic_DNA"/>
</dbReference>
<evidence type="ECO:0000313" key="1">
    <source>
        <dbReference type="EMBL" id="KAK8834093.1"/>
    </source>
</evidence>
<evidence type="ECO:0000313" key="2">
    <source>
        <dbReference type="EMBL" id="KAK8846173.1"/>
    </source>
</evidence>
<name>A0ABR2GKJ7_9EUKA</name>
<evidence type="ECO:0000313" key="3">
    <source>
        <dbReference type="Proteomes" id="UP001470230"/>
    </source>
</evidence>
<organism evidence="1 3">
    <name type="scientific">Tritrichomonas musculus</name>
    <dbReference type="NCBI Taxonomy" id="1915356"/>
    <lineage>
        <taxon>Eukaryota</taxon>
        <taxon>Metamonada</taxon>
        <taxon>Parabasalia</taxon>
        <taxon>Tritrichomonadida</taxon>
        <taxon>Tritrichomonadidae</taxon>
        <taxon>Tritrichomonas</taxon>
    </lineage>
</organism>
<reference evidence="1 3" key="1">
    <citation type="submission" date="2024-04" db="EMBL/GenBank/DDBJ databases">
        <title>Tritrichomonas musculus Genome.</title>
        <authorList>
            <person name="Alves-Ferreira E."/>
            <person name="Grigg M."/>
            <person name="Lorenzi H."/>
            <person name="Galac M."/>
        </authorList>
    </citation>
    <scope>NUCLEOTIDE SEQUENCE [LARGE SCALE GENOMIC DNA]</scope>
    <source>
        <strain evidence="1 3">EAF2021</strain>
    </source>
</reference>